<protein>
    <submittedName>
        <fullName evidence="1">Uncharacterized protein</fullName>
    </submittedName>
</protein>
<sequence>MLGTLLTHINAIVATFRSSMHVILATTSPSHETETWSECALHAVVLKEDRDFSEMEVANANANANPLLPNLDQIKDLSQSWNSTLSAGLLTSCVTAYFYETNVKFFF</sequence>
<gene>
    <name evidence="1" type="ORF">FQA47_007082</name>
</gene>
<name>A0A834BQN3_ORYME</name>
<organism evidence="1 2">
    <name type="scientific">Oryzias melastigma</name>
    <name type="common">Marine medaka</name>
    <dbReference type="NCBI Taxonomy" id="30732"/>
    <lineage>
        <taxon>Eukaryota</taxon>
        <taxon>Metazoa</taxon>
        <taxon>Chordata</taxon>
        <taxon>Craniata</taxon>
        <taxon>Vertebrata</taxon>
        <taxon>Euteleostomi</taxon>
        <taxon>Actinopterygii</taxon>
        <taxon>Neopterygii</taxon>
        <taxon>Teleostei</taxon>
        <taxon>Neoteleostei</taxon>
        <taxon>Acanthomorphata</taxon>
        <taxon>Ovalentaria</taxon>
        <taxon>Atherinomorphae</taxon>
        <taxon>Beloniformes</taxon>
        <taxon>Adrianichthyidae</taxon>
        <taxon>Oryziinae</taxon>
        <taxon>Oryzias</taxon>
    </lineage>
</organism>
<dbReference type="Proteomes" id="UP000646548">
    <property type="component" value="Unassembled WGS sequence"/>
</dbReference>
<comment type="caution">
    <text evidence="1">The sequence shown here is derived from an EMBL/GenBank/DDBJ whole genome shotgun (WGS) entry which is preliminary data.</text>
</comment>
<accession>A0A834BQN3</accession>
<dbReference type="AlphaFoldDB" id="A0A834BQN3"/>
<evidence type="ECO:0000313" key="2">
    <source>
        <dbReference type="Proteomes" id="UP000646548"/>
    </source>
</evidence>
<evidence type="ECO:0000313" key="1">
    <source>
        <dbReference type="EMBL" id="KAF6715630.1"/>
    </source>
</evidence>
<reference evidence="1" key="1">
    <citation type="journal article" name="BMC Genomics">
        <title>Long-read sequencing and de novo genome assembly of marine medaka (Oryzias melastigma).</title>
        <authorList>
            <person name="Liang P."/>
            <person name="Saqib H.S.A."/>
            <person name="Ni X."/>
            <person name="Shen Y."/>
        </authorList>
    </citation>
    <scope>NUCLEOTIDE SEQUENCE</scope>
    <source>
        <strain evidence="1">Bigg-433</strain>
    </source>
</reference>
<dbReference type="EMBL" id="WKFB01001036">
    <property type="protein sequence ID" value="KAF6715630.1"/>
    <property type="molecule type" value="Genomic_DNA"/>
</dbReference>
<proteinExistence type="predicted"/>